<evidence type="ECO:0000256" key="1">
    <source>
        <dbReference type="SAM" id="MobiDB-lite"/>
    </source>
</evidence>
<feature type="region of interest" description="Disordered" evidence="1">
    <location>
        <begin position="108"/>
        <end position="236"/>
    </location>
</feature>
<organism evidence="2 3">
    <name type="scientific">Dactylosporangium roseum</name>
    <dbReference type="NCBI Taxonomy" id="47989"/>
    <lineage>
        <taxon>Bacteria</taxon>
        <taxon>Bacillati</taxon>
        <taxon>Actinomycetota</taxon>
        <taxon>Actinomycetes</taxon>
        <taxon>Micromonosporales</taxon>
        <taxon>Micromonosporaceae</taxon>
        <taxon>Dactylosporangium</taxon>
    </lineage>
</organism>
<gene>
    <name evidence="2" type="ORF">Drose_26925</name>
</gene>
<feature type="region of interest" description="Disordered" evidence="1">
    <location>
        <begin position="1"/>
        <end position="92"/>
    </location>
</feature>
<dbReference type="Proteomes" id="UP001058271">
    <property type="component" value="Chromosome"/>
</dbReference>
<accession>A0ABY5YZ48</accession>
<feature type="compositionally biased region" description="Low complexity" evidence="1">
    <location>
        <begin position="128"/>
        <end position="137"/>
    </location>
</feature>
<name>A0ABY5YZ48_9ACTN</name>
<dbReference type="EMBL" id="CP073721">
    <property type="protein sequence ID" value="UWZ34802.1"/>
    <property type="molecule type" value="Genomic_DNA"/>
</dbReference>
<proteinExistence type="predicted"/>
<keyword evidence="3" id="KW-1185">Reference proteome</keyword>
<reference evidence="2" key="1">
    <citation type="submission" date="2021-04" db="EMBL/GenBank/DDBJ databases">
        <title>Biosynthetic gene clusters of Dactylosporangioum roseum.</title>
        <authorList>
            <person name="Hartkoorn R.C."/>
            <person name="Beaudoing E."/>
            <person name="Hot D."/>
            <person name="Moureu S."/>
        </authorList>
    </citation>
    <scope>NUCLEOTIDE SEQUENCE</scope>
    <source>
        <strain evidence="2">NRRL B-16295</strain>
    </source>
</reference>
<evidence type="ECO:0000313" key="3">
    <source>
        <dbReference type="Proteomes" id="UP001058271"/>
    </source>
</evidence>
<feature type="compositionally biased region" description="Low complexity" evidence="1">
    <location>
        <begin position="53"/>
        <end position="72"/>
    </location>
</feature>
<feature type="compositionally biased region" description="Low complexity" evidence="1">
    <location>
        <begin position="29"/>
        <end position="40"/>
    </location>
</feature>
<feature type="compositionally biased region" description="Low complexity" evidence="1">
    <location>
        <begin position="164"/>
        <end position="176"/>
    </location>
</feature>
<protein>
    <submittedName>
        <fullName evidence="2">Uncharacterized protein</fullName>
    </submittedName>
</protein>
<feature type="compositionally biased region" description="Low complexity" evidence="1">
    <location>
        <begin position="216"/>
        <end position="228"/>
    </location>
</feature>
<feature type="compositionally biased region" description="Low complexity" evidence="1">
    <location>
        <begin position="108"/>
        <end position="120"/>
    </location>
</feature>
<sequence length="236" mass="23837">MNTTPFTPARSVNPRSATDNATCDGPTTAARACAASNARNVRGSGPTTPAPYNRTTNPPTRVVPTLAAAPADDVVDPSTGTVPDPPAGNTVFAADHIAGNAGSPDAAGNGCDGTDGTDTSAGGGAGHDGPACAGNPTNTPPTTTPHNAAANTRRPPGATPRQPPNWRRPNPDNNPDNDTDAGMTPPLRAAPAPPGPAARNLRPEINPAQESTSINHPAPHRQAAQHHQPNTHRPAQ</sequence>
<dbReference type="RefSeq" id="WP_260724149.1">
    <property type="nucleotide sequence ID" value="NZ_BAAABS010000052.1"/>
</dbReference>
<evidence type="ECO:0000313" key="2">
    <source>
        <dbReference type="EMBL" id="UWZ34802.1"/>
    </source>
</evidence>